<evidence type="ECO:0000313" key="1">
    <source>
        <dbReference type="EMBL" id="MBD2799762.1"/>
    </source>
</evidence>
<organism evidence="1">
    <name type="scientific">Xenorhabdus szentirmaii</name>
    <dbReference type="NCBI Taxonomy" id="290112"/>
    <lineage>
        <taxon>Bacteria</taxon>
        <taxon>Pseudomonadati</taxon>
        <taxon>Pseudomonadota</taxon>
        <taxon>Gammaproteobacteria</taxon>
        <taxon>Enterobacterales</taxon>
        <taxon>Morganellaceae</taxon>
        <taxon>Xenorhabdus</taxon>
    </lineage>
</organism>
<protein>
    <submittedName>
        <fullName evidence="1">Uncharacterized protein</fullName>
    </submittedName>
</protein>
<dbReference type="Proteomes" id="UP001193920">
    <property type="component" value="Unassembled WGS sequence"/>
</dbReference>
<reference evidence="1" key="2">
    <citation type="journal article" date="2024" name="Toxins">
        <title>Genome Sequence Analysis of Native Xenorhabdus Strains Isolated from Entomopathogenic Nematodes in Argentina.</title>
        <authorList>
            <person name="Palma L."/>
            <person name="Frizzo L."/>
            <person name="Kaiser S."/>
            <person name="Berry C."/>
            <person name="Caballero P."/>
            <person name="Bode H.B."/>
            <person name="Del Valle E.E."/>
        </authorList>
    </citation>
    <scope>NUCLEOTIDE SEQUENCE</scope>
    <source>
        <strain evidence="1">M</strain>
    </source>
</reference>
<sequence length="142" mass="16218">MLTVNIKASIIISMLLVPQLGFSSVESIEEALDYCATEKSWVAQKVLLHTIKDQENKQLDPDNITSTLLARYPLQKNELPITFFEWRQLYNQTTEISIPFIDKQKSPLIFIATSIISAEECSLAEPSYFEITPEKWIFSASE</sequence>
<name>A0AAW3YP52_9GAMM</name>
<accession>A0AAW3YP52</accession>
<dbReference type="EMBL" id="JACXBF010000117">
    <property type="protein sequence ID" value="MBD2799762.1"/>
    <property type="molecule type" value="Genomic_DNA"/>
</dbReference>
<gene>
    <name evidence="1" type="ORF">ID854_04640</name>
</gene>
<dbReference type="RefSeq" id="WP_323868520.1">
    <property type="nucleotide sequence ID" value="NZ_JACXBF010000117.1"/>
</dbReference>
<reference evidence="1" key="1">
    <citation type="submission" date="2020-09" db="EMBL/GenBank/DDBJ databases">
        <authorList>
            <person name="Palma L."/>
            <person name="Caballero P."/>
            <person name="Berry C."/>
            <person name="Del Valle E."/>
        </authorList>
    </citation>
    <scope>NUCLEOTIDE SEQUENCE</scope>
    <source>
        <strain evidence="1">M</strain>
    </source>
</reference>
<proteinExistence type="predicted"/>
<dbReference type="AlphaFoldDB" id="A0AAW3YP52"/>
<comment type="caution">
    <text evidence="1">The sequence shown here is derived from an EMBL/GenBank/DDBJ whole genome shotgun (WGS) entry which is preliminary data.</text>
</comment>